<gene>
    <name evidence="3" type="ORF">FHS83_000402</name>
</gene>
<accession>A0A846MUH4</accession>
<feature type="region of interest" description="Disordered" evidence="1">
    <location>
        <begin position="153"/>
        <end position="184"/>
    </location>
</feature>
<dbReference type="AlphaFoldDB" id="A0A846MUH4"/>
<keyword evidence="4" id="KW-1185">Reference proteome</keyword>
<keyword evidence="2" id="KW-0812">Transmembrane</keyword>
<evidence type="ECO:0000313" key="3">
    <source>
        <dbReference type="EMBL" id="NIK87084.1"/>
    </source>
</evidence>
<sequence>MAELTARIHAADASAHRARRRSFAIGAVICLHILFVWLLILAQYGVLEVVPKPKLERLTWLNLELPSQAPKVLPAPKKDQKSDSAVNPLLVPKIIRPKEEENNAITDLGLALGRSLACGANSFEYLNSKMRSECKHKPWQFVYDRYGNIILDPQGRTPQEREETLRPSDVQAKERNTAPRCPQNIDPNAPCVADIIGGRR</sequence>
<comment type="caution">
    <text evidence="3">The sequence shown here is derived from an EMBL/GenBank/DDBJ whole genome shotgun (WGS) entry which is preliminary data.</text>
</comment>
<keyword evidence="2" id="KW-1133">Transmembrane helix</keyword>
<evidence type="ECO:0000256" key="2">
    <source>
        <dbReference type="SAM" id="Phobius"/>
    </source>
</evidence>
<organism evidence="3 4">
    <name type="scientific">Rhizomicrobium palustre</name>
    <dbReference type="NCBI Taxonomy" id="189966"/>
    <lineage>
        <taxon>Bacteria</taxon>
        <taxon>Pseudomonadati</taxon>
        <taxon>Pseudomonadota</taxon>
        <taxon>Alphaproteobacteria</taxon>
        <taxon>Micropepsales</taxon>
        <taxon>Micropepsaceae</taxon>
        <taxon>Rhizomicrobium</taxon>
    </lineage>
</organism>
<evidence type="ECO:0000256" key="1">
    <source>
        <dbReference type="SAM" id="MobiDB-lite"/>
    </source>
</evidence>
<evidence type="ECO:0000313" key="4">
    <source>
        <dbReference type="Proteomes" id="UP000570514"/>
    </source>
</evidence>
<dbReference type="EMBL" id="JAASRM010000001">
    <property type="protein sequence ID" value="NIK87084.1"/>
    <property type="molecule type" value="Genomic_DNA"/>
</dbReference>
<reference evidence="3 4" key="1">
    <citation type="submission" date="2020-03" db="EMBL/GenBank/DDBJ databases">
        <title>Genomic Encyclopedia of Type Strains, Phase IV (KMG-IV): sequencing the most valuable type-strain genomes for metagenomic binning, comparative biology and taxonomic classification.</title>
        <authorList>
            <person name="Goeker M."/>
        </authorList>
    </citation>
    <scope>NUCLEOTIDE SEQUENCE [LARGE SCALE GENOMIC DNA]</scope>
    <source>
        <strain evidence="3 4">DSM 19867</strain>
    </source>
</reference>
<protein>
    <submittedName>
        <fullName evidence="3">Uncharacterized protein</fullName>
    </submittedName>
</protein>
<feature type="transmembrane region" description="Helical" evidence="2">
    <location>
        <begin position="23"/>
        <end position="47"/>
    </location>
</feature>
<name>A0A846MUH4_9PROT</name>
<feature type="compositionally biased region" description="Basic and acidic residues" evidence="1">
    <location>
        <begin position="158"/>
        <end position="177"/>
    </location>
</feature>
<dbReference type="Proteomes" id="UP000570514">
    <property type="component" value="Unassembled WGS sequence"/>
</dbReference>
<proteinExistence type="predicted"/>
<dbReference type="RefSeq" id="WP_167080374.1">
    <property type="nucleotide sequence ID" value="NZ_BAAADC010000001.1"/>
</dbReference>
<keyword evidence="2" id="KW-0472">Membrane</keyword>